<dbReference type="RefSeq" id="WP_015049378.1">
    <property type="nucleotide sequence ID" value="NC_018870.1"/>
</dbReference>
<dbReference type="OrthoDB" id="3216372at2"/>
<accession>K4LQS9</accession>
<evidence type="ECO:0000313" key="2">
    <source>
        <dbReference type="EMBL" id="AFV10459.1"/>
    </source>
</evidence>
<dbReference type="Pfam" id="PF18480">
    <property type="entry name" value="DUF5615"/>
    <property type="match status" value="1"/>
</dbReference>
<name>K4LQS9_THEPS</name>
<dbReference type="HOGENOM" id="CLU_150003_0_0_9"/>
<dbReference type="EMBL" id="CP003732">
    <property type="protein sequence ID" value="AFV10459.1"/>
    <property type="molecule type" value="Genomic_DNA"/>
</dbReference>
<dbReference type="KEGG" id="tpz:Tph_c02120"/>
<feature type="domain" description="DUF5615" evidence="1">
    <location>
        <begin position="1"/>
        <end position="111"/>
    </location>
</feature>
<dbReference type="STRING" id="1089553.Tph_c02120"/>
<sequence length="122" mass="14155">MRFKLDENLGKSIQQIFQEAGHDVQTVLDEKMGGRSDQTVYEACCSENRCLVTLDLDFANILRFPPEKTAGIVVFRIPKNTDLAKLRELVIQFLEAIERMPIAQQVWIVEPRRIRIHQKETD</sequence>
<dbReference type="eggNOG" id="COG4634">
    <property type="taxonomic scope" value="Bacteria"/>
</dbReference>
<protein>
    <recommendedName>
        <fullName evidence="1">DUF5615 domain-containing protein</fullName>
    </recommendedName>
</protein>
<reference evidence="2 3" key="1">
    <citation type="journal article" date="2012" name="BMC Genomics">
        <title>Genome-guided analysis of physiological and morphological traits of the fermentative acetate oxidizer Thermacetogenium phaeum.</title>
        <authorList>
            <person name="Oehler D."/>
            <person name="Poehlein A."/>
            <person name="Leimbach A."/>
            <person name="Muller N."/>
            <person name="Daniel R."/>
            <person name="Gottschalk G."/>
            <person name="Schink B."/>
        </authorList>
    </citation>
    <scope>NUCLEOTIDE SEQUENCE [LARGE SCALE GENOMIC DNA]</scope>
    <source>
        <strain evidence="3">ATCC BAA-254 / DSM 26808 / PB</strain>
    </source>
</reference>
<gene>
    <name evidence="2" type="ordered locus">Tph_c02120</name>
</gene>
<organism evidence="2 3">
    <name type="scientific">Thermacetogenium phaeum (strain ATCC BAA-254 / DSM 26808 / PB)</name>
    <dbReference type="NCBI Taxonomy" id="1089553"/>
    <lineage>
        <taxon>Bacteria</taxon>
        <taxon>Bacillati</taxon>
        <taxon>Bacillota</taxon>
        <taxon>Clostridia</taxon>
        <taxon>Thermoanaerobacterales</taxon>
        <taxon>Thermoanaerobacteraceae</taxon>
        <taxon>Thermacetogenium</taxon>
    </lineage>
</organism>
<dbReference type="Proteomes" id="UP000000467">
    <property type="component" value="Chromosome"/>
</dbReference>
<keyword evidence="3" id="KW-1185">Reference proteome</keyword>
<proteinExistence type="predicted"/>
<dbReference type="InterPro" id="IPR041049">
    <property type="entry name" value="DUF5615"/>
</dbReference>
<evidence type="ECO:0000313" key="3">
    <source>
        <dbReference type="Proteomes" id="UP000000467"/>
    </source>
</evidence>
<dbReference type="AlphaFoldDB" id="K4LQS9"/>
<evidence type="ECO:0000259" key="1">
    <source>
        <dbReference type="Pfam" id="PF18480"/>
    </source>
</evidence>